<keyword evidence="2" id="KW-0121">Carboxypeptidase</keyword>
<dbReference type="PRINTS" id="PR00724">
    <property type="entry name" value="CRBOXYPTASEC"/>
</dbReference>
<evidence type="ECO:0000256" key="2">
    <source>
        <dbReference type="ARBA" id="ARBA00022645"/>
    </source>
</evidence>
<organism evidence="6">
    <name type="scientific">Fagus sylvatica</name>
    <name type="common">Beechnut</name>
    <dbReference type="NCBI Taxonomy" id="28930"/>
    <lineage>
        <taxon>Eukaryota</taxon>
        <taxon>Viridiplantae</taxon>
        <taxon>Streptophyta</taxon>
        <taxon>Embryophyta</taxon>
        <taxon>Tracheophyta</taxon>
        <taxon>Spermatophyta</taxon>
        <taxon>Magnoliopsida</taxon>
        <taxon>eudicotyledons</taxon>
        <taxon>Gunneridae</taxon>
        <taxon>Pentapetalae</taxon>
        <taxon>rosids</taxon>
        <taxon>fabids</taxon>
        <taxon>Fagales</taxon>
        <taxon>Fagaceae</taxon>
        <taxon>Fagus</taxon>
    </lineage>
</organism>
<gene>
    <name evidence="6" type="ORF">FSB_LOCUS20316</name>
</gene>
<evidence type="ECO:0000256" key="1">
    <source>
        <dbReference type="ARBA" id="ARBA00009431"/>
    </source>
</evidence>
<evidence type="ECO:0000256" key="4">
    <source>
        <dbReference type="ARBA" id="ARBA00022801"/>
    </source>
</evidence>
<sequence>MKSRRCNFLKLLLLITFLLVLISFLHHIPTLLSPTPTPLFPTQALPTKTGYLSVNPSTTSSIFYAFYEAQNPISPLFQTPLIIWLQGGPGCSSMVGNFFELGPWRVTSQKTSSSETFALEPNAGFGMAFSCCNTKSRLLHRRPGLLWQNLGSAPSATETTSLVWSFGQHPINNTRASPFTSNVANVEKRASTKITSTPKEIPRDQLSDQDLFAVITSFIELDPLLFKSRPVYFAGESYAGKFVLSCNAYYSGLINKRQKSELEKVQWEAIKLTRMRKWKEATDARSKVLQMLQAMTGLSTLHDYSKKVPYTTEMVSAFLSKKEVKKALGLKDWMIYDVCNNDVAAALHDDFMKSVKFMVEFLVKKSKVLLYQGHFDLRDSVVSTKAWVKTIKWEGLSQFLMAKRKVWRVNGDLSGYVQKWGNLSHVVVLGAGHLVPIDQALSSQAMIEDWVLEERVVWLRGKGGCGITFFCFC</sequence>
<proteinExistence type="inferred from homology"/>
<evidence type="ECO:0000313" key="6">
    <source>
        <dbReference type="EMBL" id="SPC92434.1"/>
    </source>
</evidence>
<dbReference type="PANTHER" id="PTHR11802:SF458">
    <property type="entry name" value="SERINE CARBOXYPEPTIDASE-LIKE 50"/>
    <property type="match status" value="1"/>
</dbReference>
<accession>A0A2N9G027</accession>
<evidence type="ECO:0000256" key="5">
    <source>
        <dbReference type="ARBA" id="ARBA00023180"/>
    </source>
</evidence>
<evidence type="ECO:0000256" key="3">
    <source>
        <dbReference type="ARBA" id="ARBA00022670"/>
    </source>
</evidence>
<comment type="similarity">
    <text evidence="1">Belongs to the peptidase S10 family.</text>
</comment>
<keyword evidence="3" id="KW-0645">Protease</keyword>
<dbReference type="InterPro" id="IPR033124">
    <property type="entry name" value="Ser_caboxypep_his_AS"/>
</dbReference>
<evidence type="ECO:0008006" key="7">
    <source>
        <dbReference type="Google" id="ProtNLM"/>
    </source>
</evidence>
<dbReference type="Gene3D" id="3.40.50.1820">
    <property type="entry name" value="alpha/beta hydrolase"/>
    <property type="match status" value="1"/>
</dbReference>
<dbReference type="GO" id="GO:0006508">
    <property type="term" value="P:proteolysis"/>
    <property type="evidence" value="ECO:0007669"/>
    <property type="project" value="UniProtKB-KW"/>
</dbReference>
<protein>
    <recommendedName>
        <fullName evidence="7">Carboxypeptidase</fullName>
    </recommendedName>
</protein>
<dbReference type="EMBL" id="OIVN01001306">
    <property type="protein sequence ID" value="SPC92434.1"/>
    <property type="molecule type" value="Genomic_DNA"/>
</dbReference>
<dbReference type="GO" id="GO:0004185">
    <property type="term" value="F:serine-type carboxypeptidase activity"/>
    <property type="evidence" value="ECO:0007669"/>
    <property type="project" value="InterPro"/>
</dbReference>
<dbReference type="PANTHER" id="PTHR11802">
    <property type="entry name" value="SERINE PROTEASE FAMILY S10 SERINE CARBOXYPEPTIDASE"/>
    <property type="match status" value="1"/>
</dbReference>
<dbReference type="PROSITE" id="PS00560">
    <property type="entry name" value="CARBOXYPEPT_SER_HIS"/>
    <property type="match status" value="1"/>
</dbReference>
<keyword evidence="5" id="KW-0325">Glycoprotein</keyword>
<name>A0A2N9G027_FAGSY</name>
<dbReference type="Pfam" id="PF00450">
    <property type="entry name" value="Peptidase_S10"/>
    <property type="match status" value="2"/>
</dbReference>
<dbReference type="AlphaFoldDB" id="A0A2N9G027"/>
<dbReference type="InterPro" id="IPR029058">
    <property type="entry name" value="AB_hydrolase_fold"/>
</dbReference>
<dbReference type="SUPFAM" id="SSF53474">
    <property type="entry name" value="alpha/beta-Hydrolases"/>
    <property type="match status" value="1"/>
</dbReference>
<dbReference type="InterPro" id="IPR001563">
    <property type="entry name" value="Peptidase_S10"/>
</dbReference>
<keyword evidence="4" id="KW-0378">Hydrolase</keyword>
<reference evidence="6" key="1">
    <citation type="submission" date="2018-02" db="EMBL/GenBank/DDBJ databases">
        <authorList>
            <person name="Cohen D.B."/>
            <person name="Kent A.D."/>
        </authorList>
    </citation>
    <scope>NUCLEOTIDE SEQUENCE</scope>
</reference>